<protein>
    <submittedName>
        <fullName evidence="1">Uncharacterized protein</fullName>
    </submittedName>
</protein>
<keyword evidence="2" id="KW-1185">Reference proteome</keyword>
<evidence type="ECO:0000313" key="2">
    <source>
        <dbReference type="Proteomes" id="UP000076962"/>
    </source>
</evidence>
<dbReference type="Proteomes" id="UP000076962">
    <property type="component" value="Unassembled WGS sequence"/>
</dbReference>
<name>A0A176RUI1_9GAMM</name>
<accession>A0A176RUI1</accession>
<evidence type="ECO:0000313" key="1">
    <source>
        <dbReference type="EMBL" id="OAD19397.1"/>
    </source>
</evidence>
<dbReference type="EMBL" id="LUTY01002816">
    <property type="protein sequence ID" value="OAD19397.1"/>
    <property type="molecule type" value="Genomic_DNA"/>
</dbReference>
<organism evidence="1 2">
    <name type="scientific">Candidatus Thiomargarita nelsonii</name>
    <dbReference type="NCBI Taxonomy" id="1003181"/>
    <lineage>
        <taxon>Bacteria</taxon>
        <taxon>Pseudomonadati</taxon>
        <taxon>Pseudomonadota</taxon>
        <taxon>Gammaproteobacteria</taxon>
        <taxon>Thiotrichales</taxon>
        <taxon>Thiotrichaceae</taxon>
        <taxon>Thiomargarita</taxon>
    </lineage>
</organism>
<reference evidence="1 2" key="1">
    <citation type="submission" date="2016-05" db="EMBL/GenBank/DDBJ databases">
        <title>Single-cell genome of chain-forming Candidatus Thiomargarita nelsonii and comparison to other large sulfur-oxidizing bacteria.</title>
        <authorList>
            <person name="Winkel M."/>
            <person name="Salman V."/>
            <person name="Woyke T."/>
            <person name="Schulz-Vogt H."/>
            <person name="Richter M."/>
            <person name="Flood B."/>
            <person name="Bailey J."/>
            <person name="Amann R."/>
            <person name="Mussmann M."/>
        </authorList>
    </citation>
    <scope>NUCLEOTIDE SEQUENCE [LARGE SCALE GENOMIC DNA]</scope>
    <source>
        <strain evidence="1 2">THI036</strain>
    </source>
</reference>
<comment type="caution">
    <text evidence="1">The sequence shown here is derived from an EMBL/GenBank/DDBJ whole genome shotgun (WGS) entry which is preliminary data.</text>
</comment>
<sequence>MCHFVENMIAMALGREMIKRIFGHSSLITACDVPISRILNLSIGKVPSRLSGSRRKA</sequence>
<proteinExistence type="predicted"/>
<dbReference type="AlphaFoldDB" id="A0A176RUI1"/>
<gene>
    <name evidence="1" type="ORF">THIOM_004969</name>
</gene>